<protein>
    <submittedName>
        <fullName evidence="1">Uncharacterized protein</fullName>
    </submittedName>
</protein>
<proteinExistence type="predicted"/>
<reference evidence="1 2" key="1">
    <citation type="submission" date="2021-07" db="EMBL/GenBank/DDBJ databases">
        <title>Paenibacillus radiodurans sp. nov., isolated from the southeastern edge of Tengger Desert.</title>
        <authorList>
            <person name="Zhang G."/>
        </authorList>
    </citation>
    <scope>NUCLEOTIDE SEQUENCE [LARGE SCALE GENOMIC DNA]</scope>
    <source>
        <strain evidence="1 2">CCM 7311</strain>
    </source>
</reference>
<evidence type="ECO:0000313" key="2">
    <source>
        <dbReference type="Proteomes" id="UP001519887"/>
    </source>
</evidence>
<dbReference type="EMBL" id="JAHZIK010000146">
    <property type="protein sequence ID" value="MBW7454032.1"/>
    <property type="molecule type" value="Genomic_DNA"/>
</dbReference>
<dbReference type="Proteomes" id="UP001519887">
    <property type="component" value="Unassembled WGS sequence"/>
</dbReference>
<gene>
    <name evidence="1" type="ORF">K0U00_08270</name>
</gene>
<evidence type="ECO:0000313" key="1">
    <source>
        <dbReference type="EMBL" id="MBW7454032.1"/>
    </source>
</evidence>
<name>A0ABS7BZF5_9BACL</name>
<organism evidence="1 2">
    <name type="scientific">Paenibacillus sepulcri</name>
    <dbReference type="NCBI Taxonomy" id="359917"/>
    <lineage>
        <taxon>Bacteria</taxon>
        <taxon>Bacillati</taxon>
        <taxon>Bacillota</taxon>
        <taxon>Bacilli</taxon>
        <taxon>Bacillales</taxon>
        <taxon>Paenibacillaceae</taxon>
        <taxon>Paenibacillus</taxon>
    </lineage>
</organism>
<accession>A0ABS7BZF5</accession>
<dbReference type="RefSeq" id="WP_210046954.1">
    <property type="nucleotide sequence ID" value="NZ_JBHLVU010000074.1"/>
</dbReference>
<keyword evidence="2" id="KW-1185">Reference proteome</keyword>
<comment type="caution">
    <text evidence="1">The sequence shown here is derived from an EMBL/GenBank/DDBJ whole genome shotgun (WGS) entry which is preliminary data.</text>
</comment>
<sequence>MRKYAFPIPSANHKIQKVMIYETTKNGVYLYLYLTQKDLPSHNDFWFDDLQDAENFSKASFHTDDSDWIMIDDPNEGCQDDLIRPIRRHKDNSYELLEDGVWKKIEL</sequence>